<dbReference type="SUPFAM" id="SSF50156">
    <property type="entry name" value="PDZ domain-like"/>
    <property type="match status" value="1"/>
</dbReference>
<organism evidence="4 5">
    <name type="scientific">Tectimicrobiota bacterium</name>
    <dbReference type="NCBI Taxonomy" id="2528274"/>
    <lineage>
        <taxon>Bacteria</taxon>
        <taxon>Pseudomonadati</taxon>
        <taxon>Nitrospinota/Tectimicrobiota group</taxon>
        <taxon>Candidatus Tectimicrobiota</taxon>
    </lineage>
</organism>
<keyword evidence="1" id="KW-1133">Transmembrane helix</keyword>
<dbReference type="Pfam" id="PF02577">
    <property type="entry name" value="BFN_dom"/>
    <property type="match status" value="1"/>
</dbReference>
<dbReference type="Proteomes" id="UP000741360">
    <property type="component" value="Unassembled WGS sequence"/>
</dbReference>
<dbReference type="SUPFAM" id="SSF103256">
    <property type="entry name" value="Hypothetical protein TM0160"/>
    <property type="match status" value="1"/>
</dbReference>
<sequence length="284" mass="30576">MKRQLLTPGKGGFKRLWMATVVGTGIILAGYVAVVVGAQDLQELRVKGVNVDRQSNSPVVIVEAVKGGKTFPIWIGYTEAQAIAMEMEHVPTERPMTHDLLRNILAGLRAKVARVTITDLRDGIFYASIALHPQGGGPEISIDSRPSDAIALALRVRAPIFATQKVLEEARAYGSAEPGFSASLREQFGIGVQELTPDLARVFGIPRAEGVLVSEIVPRSPADTAGVHLGDIILEVNLKKILNLKELLGLQGEILKAGKLQLTLFRVKDGKQSLTLSLTPKPAK</sequence>
<dbReference type="InterPro" id="IPR036104">
    <property type="entry name" value="BFN_sf"/>
</dbReference>
<dbReference type="InterPro" id="IPR001478">
    <property type="entry name" value="PDZ"/>
</dbReference>
<evidence type="ECO:0000259" key="3">
    <source>
        <dbReference type="PROSITE" id="PS51658"/>
    </source>
</evidence>
<comment type="caution">
    <text evidence="4">The sequence shown here is derived from an EMBL/GenBank/DDBJ whole genome shotgun (WGS) entry which is preliminary data.</text>
</comment>
<proteinExistence type="predicted"/>
<evidence type="ECO:0000313" key="4">
    <source>
        <dbReference type="EMBL" id="MBI3014011.1"/>
    </source>
</evidence>
<evidence type="ECO:0000259" key="2">
    <source>
        <dbReference type="PROSITE" id="PS50106"/>
    </source>
</evidence>
<dbReference type="AlphaFoldDB" id="A0A932GN23"/>
<dbReference type="Gene3D" id="3.10.690.10">
    <property type="entry name" value="Bifunctional nuclease domain"/>
    <property type="match status" value="1"/>
</dbReference>
<feature type="domain" description="BFN" evidence="3">
    <location>
        <begin position="41"/>
        <end position="174"/>
    </location>
</feature>
<accession>A0A932GN23</accession>
<gene>
    <name evidence="4" type="ORF">HYY65_02865</name>
</gene>
<evidence type="ECO:0000256" key="1">
    <source>
        <dbReference type="SAM" id="Phobius"/>
    </source>
</evidence>
<protein>
    <submittedName>
        <fullName evidence="4">Bifunctional nuclease family protein</fullName>
    </submittedName>
</protein>
<evidence type="ECO:0000313" key="5">
    <source>
        <dbReference type="Proteomes" id="UP000741360"/>
    </source>
</evidence>
<feature type="domain" description="PDZ" evidence="2">
    <location>
        <begin position="189"/>
        <end position="237"/>
    </location>
</feature>
<dbReference type="GO" id="GO:0004518">
    <property type="term" value="F:nuclease activity"/>
    <property type="evidence" value="ECO:0007669"/>
    <property type="project" value="InterPro"/>
</dbReference>
<dbReference type="EMBL" id="JACPSX010000047">
    <property type="protein sequence ID" value="MBI3014011.1"/>
    <property type="molecule type" value="Genomic_DNA"/>
</dbReference>
<dbReference type="PANTHER" id="PTHR15160">
    <property type="entry name" value="VON HIPPEL-LINDAU PROTEIN"/>
    <property type="match status" value="1"/>
</dbReference>
<feature type="transmembrane region" description="Helical" evidence="1">
    <location>
        <begin position="16"/>
        <end position="38"/>
    </location>
</feature>
<dbReference type="InterPro" id="IPR003729">
    <property type="entry name" value="Bi_nuclease_dom"/>
</dbReference>
<dbReference type="PANTHER" id="PTHR15160:SF1">
    <property type="entry name" value="VON HIPPEL-LINDAU DISEASE TUMOR SUPPRESSOR"/>
    <property type="match status" value="1"/>
</dbReference>
<dbReference type="SMART" id="SM00228">
    <property type="entry name" value="PDZ"/>
    <property type="match status" value="1"/>
</dbReference>
<keyword evidence="1" id="KW-0472">Membrane</keyword>
<dbReference type="PROSITE" id="PS50106">
    <property type="entry name" value="PDZ"/>
    <property type="match status" value="1"/>
</dbReference>
<dbReference type="InterPro" id="IPR036034">
    <property type="entry name" value="PDZ_sf"/>
</dbReference>
<dbReference type="PROSITE" id="PS51658">
    <property type="entry name" value="BFN"/>
    <property type="match status" value="1"/>
</dbReference>
<dbReference type="Pfam" id="PF00595">
    <property type="entry name" value="PDZ"/>
    <property type="match status" value="1"/>
</dbReference>
<keyword evidence="1" id="KW-0812">Transmembrane</keyword>
<dbReference type="Gene3D" id="2.30.42.10">
    <property type="match status" value="1"/>
</dbReference>
<reference evidence="4" key="1">
    <citation type="submission" date="2020-07" db="EMBL/GenBank/DDBJ databases">
        <title>Huge and variable diversity of episymbiotic CPR bacteria and DPANN archaea in groundwater ecosystems.</title>
        <authorList>
            <person name="He C.Y."/>
            <person name="Keren R."/>
            <person name="Whittaker M."/>
            <person name="Farag I.F."/>
            <person name="Doudna J."/>
            <person name="Cate J.H.D."/>
            <person name="Banfield J.F."/>
        </authorList>
    </citation>
    <scope>NUCLEOTIDE SEQUENCE</scope>
    <source>
        <strain evidence="4">NC_groundwater_717_Ag_S-0.2um_59_8</strain>
    </source>
</reference>
<name>A0A932GN23_UNCTE</name>